<dbReference type="PANTHER" id="PTHR47972:SF2">
    <property type="entry name" value="KINESIN-LIKE PROTEIN KIN-14S"/>
    <property type="match status" value="1"/>
</dbReference>
<dbReference type="CDD" id="cd01366">
    <property type="entry name" value="KISc_C_terminal"/>
    <property type="match status" value="1"/>
</dbReference>
<dbReference type="SMART" id="SM00129">
    <property type="entry name" value="KISc"/>
    <property type="match status" value="1"/>
</dbReference>
<evidence type="ECO:0000256" key="3">
    <source>
        <dbReference type="ARBA" id="ARBA00022741"/>
    </source>
</evidence>
<protein>
    <recommendedName>
        <fullName evidence="8">Kinesin-like protein</fullName>
    </recommendedName>
</protein>
<comment type="similarity">
    <text evidence="1">Belongs to the TRAFAC class myosin-kinesin ATPase superfamily. Kinesin family. KIN-14 subfamily.</text>
</comment>
<keyword evidence="4 7" id="KW-0067">ATP-binding</keyword>
<dbReference type="Pfam" id="PF00225">
    <property type="entry name" value="Kinesin"/>
    <property type="match status" value="1"/>
</dbReference>
<feature type="domain" description="Kinesin motor" evidence="11">
    <location>
        <begin position="225"/>
        <end position="549"/>
    </location>
</feature>
<keyword evidence="5 9" id="KW-0175">Coiled coil</keyword>
<dbReference type="InterPro" id="IPR036961">
    <property type="entry name" value="Kinesin_motor_dom_sf"/>
</dbReference>
<dbReference type="GO" id="GO:0005874">
    <property type="term" value="C:microtubule"/>
    <property type="evidence" value="ECO:0007669"/>
    <property type="project" value="UniProtKB-KW"/>
</dbReference>
<evidence type="ECO:0000256" key="10">
    <source>
        <dbReference type="SAM" id="MobiDB-lite"/>
    </source>
</evidence>
<dbReference type="PANTHER" id="PTHR47972">
    <property type="entry name" value="KINESIN-LIKE PROTEIN KLP-3"/>
    <property type="match status" value="1"/>
</dbReference>
<sequence length="752" mass="84485">MTKIEVYNDFLFKKKNRTQELLICKGDFELEKILTVHHLSFSNGPHERNSNFETAIKANAPVSTSRYLKTLPAQPSSRRLSLDRHSAIIPDPMEEAPISPPSPRSPVQEDAPMAPGEASAQEEKENTKQESIDNIVQAIRDECLVPSPILKGVPLPDVPSALLLIGRKYNTLTEANQGLREECEHLRKKCAEECEPKYDILKKKYTDEREERKRLYNEVIELKGNIRVYCRCRPLSLEEIAKGSSCVVDFDPAHDTELRIICTDSSKKQFKFDHIFGHKDDQDAVFKETLPIVKSVLDGFNVCIFAYGQTGSGKTFTMEGIPENRGVNYRALDELFKISGQRSSLMRYEFYVSMLEVYNEKIRDLLADSPDQLSKRLDIKQASDGTQDVPGLLEPQVGSIDEVWEILTNGGRNRSVGSTNANELSSRSHSLVRVTIKGESFVDGQKFTSRLWLVDLAGSERLGKIEVEGERLKESQFINKSLSALGDVISALASKNPHIPYRNSKLTHLLQSSLGGDCKTLMFAQISPSSADLGETLCSLNFASRVRGIEHGPVRKQTDFAESFKLKQMADKLLQSEKENIRLNESLQLMQLKYASRENVFKTLQDKFSHLMIPKRRSLASFTPIRGSLGAATTPDKSNFSTLASSSKYRSPSRFQAFSKSMIPTFSSPHQRLRLTSSPTNAEHLDGAHQTTNKLCFSVQKRVIVSSPARPKQFMHQGHTMFNQVLRGGNLVGRLQGTAQRVLCKNKRRSVI</sequence>
<evidence type="ECO:0000313" key="13">
    <source>
        <dbReference type="Proteomes" id="UP000734854"/>
    </source>
</evidence>
<evidence type="ECO:0000256" key="8">
    <source>
        <dbReference type="RuleBase" id="RU000394"/>
    </source>
</evidence>
<evidence type="ECO:0000313" key="12">
    <source>
        <dbReference type="EMBL" id="KAG6466774.1"/>
    </source>
</evidence>
<name>A0A8J5BTT8_ZINOF</name>
<proteinExistence type="inferred from homology"/>
<gene>
    <name evidence="12" type="ORF">ZIOFF_075407</name>
</gene>
<keyword evidence="6 7" id="KW-0505">Motor protein</keyword>
<dbReference type="Proteomes" id="UP000734854">
    <property type="component" value="Unassembled WGS sequence"/>
</dbReference>
<keyword evidence="3 7" id="KW-0547">Nucleotide-binding</keyword>
<comment type="caution">
    <text evidence="12">The sequence shown here is derived from an EMBL/GenBank/DDBJ whole genome shotgun (WGS) entry which is preliminary data.</text>
</comment>
<evidence type="ECO:0000256" key="1">
    <source>
        <dbReference type="ARBA" id="ARBA00010899"/>
    </source>
</evidence>
<dbReference type="AlphaFoldDB" id="A0A8J5BTT8"/>
<dbReference type="GO" id="GO:0008017">
    <property type="term" value="F:microtubule binding"/>
    <property type="evidence" value="ECO:0007669"/>
    <property type="project" value="InterPro"/>
</dbReference>
<dbReference type="GO" id="GO:0005524">
    <property type="term" value="F:ATP binding"/>
    <property type="evidence" value="ECO:0007669"/>
    <property type="project" value="UniProtKB-UniRule"/>
</dbReference>
<dbReference type="InterPro" id="IPR001752">
    <property type="entry name" value="Kinesin_motor_dom"/>
</dbReference>
<dbReference type="PRINTS" id="PR00380">
    <property type="entry name" value="KINESINHEAVY"/>
</dbReference>
<dbReference type="GO" id="GO:0007018">
    <property type="term" value="P:microtubule-based movement"/>
    <property type="evidence" value="ECO:0007669"/>
    <property type="project" value="InterPro"/>
</dbReference>
<dbReference type="GO" id="GO:0003777">
    <property type="term" value="F:microtubule motor activity"/>
    <property type="evidence" value="ECO:0007669"/>
    <property type="project" value="InterPro"/>
</dbReference>
<evidence type="ECO:0000256" key="9">
    <source>
        <dbReference type="SAM" id="Coils"/>
    </source>
</evidence>
<evidence type="ECO:0000256" key="4">
    <source>
        <dbReference type="ARBA" id="ARBA00022840"/>
    </source>
</evidence>
<dbReference type="FunFam" id="3.40.850.10:FF:000061">
    <property type="entry name" value="Kinesin-like protein"/>
    <property type="match status" value="1"/>
</dbReference>
<evidence type="ECO:0000256" key="6">
    <source>
        <dbReference type="ARBA" id="ARBA00023175"/>
    </source>
</evidence>
<evidence type="ECO:0000256" key="5">
    <source>
        <dbReference type="ARBA" id="ARBA00023054"/>
    </source>
</evidence>
<keyword evidence="13" id="KW-1185">Reference proteome</keyword>
<feature type="binding site" evidence="7">
    <location>
        <begin position="308"/>
        <end position="315"/>
    </location>
    <ligand>
        <name>ATP</name>
        <dbReference type="ChEBI" id="CHEBI:30616"/>
    </ligand>
</feature>
<organism evidence="12 13">
    <name type="scientific">Zingiber officinale</name>
    <name type="common">Ginger</name>
    <name type="synonym">Amomum zingiber</name>
    <dbReference type="NCBI Taxonomy" id="94328"/>
    <lineage>
        <taxon>Eukaryota</taxon>
        <taxon>Viridiplantae</taxon>
        <taxon>Streptophyta</taxon>
        <taxon>Embryophyta</taxon>
        <taxon>Tracheophyta</taxon>
        <taxon>Spermatophyta</taxon>
        <taxon>Magnoliopsida</taxon>
        <taxon>Liliopsida</taxon>
        <taxon>Zingiberales</taxon>
        <taxon>Zingiberaceae</taxon>
        <taxon>Zingiber</taxon>
    </lineage>
</organism>
<dbReference type="SUPFAM" id="SSF52540">
    <property type="entry name" value="P-loop containing nucleoside triphosphate hydrolases"/>
    <property type="match status" value="1"/>
</dbReference>
<keyword evidence="2 8" id="KW-0493">Microtubule</keyword>
<evidence type="ECO:0000256" key="7">
    <source>
        <dbReference type="PROSITE-ProRule" id="PRU00283"/>
    </source>
</evidence>
<dbReference type="PROSITE" id="PS50067">
    <property type="entry name" value="KINESIN_MOTOR_2"/>
    <property type="match status" value="1"/>
</dbReference>
<dbReference type="InterPro" id="IPR027640">
    <property type="entry name" value="Kinesin-like_fam"/>
</dbReference>
<evidence type="ECO:0000256" key="2">
    <source>
        <dbReference type="ARBA" id="ARBA00022701"/>
    </source>
</evidence>
<dbReference type="PROSITE" id="PS00411">
    <property type="entry name" value="KINESIN_MOTOR_1"/>
    <property type="match status" value="1"/>
</dbReference>
<evidence type="ECO:0000259" key="11">
    <source>
        <dbReference type="PROSITE" id="PS50067"/>
    </source>
</evidence>
<dbReference type="EMBL" id="JACMSC010000122">
    <property type="protein sequence ID" value="KAG6466774.1"/>
    <property type="molecule type" value="Genomic_DNA"/>
</dbReference>
<feature type="region of interest" description="Disordered" evidence="10">
    <location>
        <begin position="91"/>
        <end position="129"/>
    </location>
</feature>
<accession>A0A8J5BTT8</accession>
<dbReference type="InterPro" id="IPR027417">
    <property type="entry name" value="P-loop_NTPase"/>
</dbReference>
<reference evidence="12 13" key="1">
    <citation type="submission" date="2020-08" db="EMBL/GenBank/DDBJ databases">
        <title>Plant Genome Project.</title>
        <authorList>
            <person name="Zhang R.-G."/>
        </authorList>
    </citation>
    <scope>NUCLEOTIDE SEQUENCE [LARGE SCALE GENOMIC DNA]</scope>
    <source>
        <tissue evidence="12">Rhizome</tissue>
    </source>
</reference>
<dbReference type="InterPro" id="IPR019821">
    <property type="entry name" value="Kinesin_motor_CS"/>
</dbReference>
<feature type="coiled-coil region" evidence="9">
    <location>
        <begin position="169"/>
        <end position="225"/>
    </location>
</feature>
<dbReference type="Gene3D" id="3.40.850.10">
    <property type="entry name" value="Kinesin motor domain"/>
    <property type="match status" value="1"/>
</dbReference>